<dbReference type="Pfam" id="PF00392">
    <property type="entry name" value="GntR"/>
    <property type="match status" value="1"/>
</dbReference>
<dbReference type="PANTHER" id="PTHR43537:SF5">
    <property type="entry name" value="UXU OPERON TRANSCRIPTIONAL REGULATOR"/>
    <property type="match status" value="1"/>
</dbReference>
<keyword evidence="3" id="KW-0804">Transcription</keyword>
<dbReference type="SUPFAM" id="SSF46785">
    <property type="entry name" value="Winged helix' DNA-binding domain"/>
    <property type="match status" value="1"/>
</dbReference>
<gene>
    <name evidence="5" type="ORF">G7070_10860</name>
</gene>
<dbReference type="Gene3D" id="1.20.120.530">
    <property type="entry name" value="GntR ligand-binding domain-like"/>
    <property type="match status" value="1"/>
</dbReference>
<evidence type="ECO:0000313" key="5">
    <source>
        <dbReference type="EMBL" id="QIK72677.1"/>
    </source>
</evidence>
<keyword evidence="6" id="KW-1185">Reference proteome</keyword>
<dbReference type="AlphaFoldDB" id="A0A6G7Y7T8"/>
<reference evidence="5 6" key="1">
    <citation type="submission" date="2020-03" db="EMBL/GenBank/DDBJ databases">
        <title>Propioniciclava sp. nov., isolated from Hydrophilus acuminatus.</title>
        <authorList>
            <person name="Hyun D.-W."/>
            <person name="Bae J.-W."/>
        </authorList>
    </citation>
    <scope>NUCLEOTIDE SEQUENCE [LARGE SCALE GENOMIC DNA]</scope>
    <source>
        <strain evidence="5 6">HDW11</strain>
    </source>
</reference>
<dbReference type="CDD" id="cd07377">
    <property type="entry name" value="WHTH_GntR"/>
    <property type="match status" value="1"/>
</dbReference>
<dbReference type="RefSeq" id="WP_166233751.1">
    <property type="nucleotide sequence ID" value="NZ_CP049865.1"/>
</dbReference>
<dbReference type="InterPro" id="IPR036390">
    <property type="entry name" value="WH_DNA-bd_sf"/>
</dbReference>
<dbReference type="SMART" id="SM00895">
    <property type="entry name" value="FCD"/>
    <property type="match status" value="1"/>
</dbReference>
<dbReference type="Gene3D" id="1.10.10.10">
    <property type="entry name" value="Winged helix-like DNA-binding domain superfamily/Winged helix DNA-binding domain"/>
    <property type="match status" value="1"/>
</dbReference>
<dbReference type="PRINTS" id="PR00035">
    <property type="entry name" value="HTHGNTR"/>
</dbReference>
<accession>A0A6G7Y7T8</accession>
<dbReference type="GO" id="GO:0003700">
    <property type="term" value="F:DNA-binding transcription factor activity"/>
    <property type="evidence" value="ECO:0007669"/>
    <property type="project" value="InterPro"/>
</dbReference>
<proteinExistence type="predicted"/>
<dbReference type="Proteomes" id="UP000501058">
    <property type="component" value="Chromosome"/>
</dbReference>
<organism evidence="5 6">
    <name type="scientific">Propioniciclava coleopterorum</name>
    <dbReference type="NCBI Taxonomy" id="2714937"/>
    <lineage>
        <taxon>Bacteria</taxon>
        <taxon>Bacillati</taxon>
        <taxon>Actinomycetota</taxon>
        <taxon>Actinomycetes</taxon>
        <taxon>Propionibacteriales</taxon>
        <taxon>Propionibacteriaceae</taxon>
        <taxon>Propioniciclava</taxon>
    </lineage>
</organism>
<dbReference type="SMART" id="SM00345">
    <property type="entry name" value="HTH_GNTR"/>
    <property type="match status" value="1"/>
</dbReference>
<keyword evidence="2" id="KW-0238">DNA-binding</keyword>
<keyword evidence="1" id="KW-0805">Transcription regulation</keyword>
<dbReference type="PROSITE" id="PS50949">
    <property type="entry name" value="HTH_GNTR"/>
    <property type="match status" value="1"/>
</dbReference>
<sequence>MAKRGVVAAVPCNARDRAYEDLRRRIVMVELPPGAALSENEMAVALGVSRTPVREALLLLANEGLVRVFPKVGTFVSRVDAEQVSEAQFMREAVELAALESIRFPVSADALRALEANVAEQDRVGDDPARFFELDEAFHRGLMELGGHGLSWSFVAAAKAHLDRARMLGVTLLPILEPLRREHRAIYEAVRDGDGPRAAAALRAHLRTVFDDIQTIRAQRPELFLADPDSLPTRRSVAVWE</sequence>
<dbReference type="SUPFAM" id="SSF48008">
    <property type="entry name" value="GntR ligand-binding domain-like"/>
    <property type="match status" value="1"/>
</dbReference>
<dbReference type="InterPro" id="IPR008920">
    <property type="entry name" value="TF_FadR/GntR_C"/>
</dbReference>
<evidence type="ECO:0000313" key="6">
    <source>
        <dbReference type="Proteomes" id="UP000501058"/>
    </source>
</evidence>
<evidence type="ECO:0000256" key="3">
    <source>
        <dbReference type="ARBA" id="ARBA00023163"/>
    </source>
</evidence>
<dbReference type="EMBL" id="CP049865">
    <property type="protein sequence ID" value="QIK72677.1"/>
    <property type="molecule type" value="Genomic_DNA"/>
</dbReference>
<evidence type="ECO:0000259" key="4">
    <source>
        <dbReference type="PROSITE" id="PS50949"/>
    </source>
</evidence>
<dbReference type="KEGG" id="prv:G7070_10860"/>
<evidence type="ECO:0000256" key="2">
    <source>
        <dbReference type="ARBA" id="ARBA00023125"/>
    </source>
</evidence>
<name>A0A6G7Y7T8_9ACTN</name>
<dbReference type="InterPro" id="IPR000524">
    <property type="entry name" value="Tscrpt_reg_HTH_GntR"/>
</dbReference>
<dbReference type="InterPro" id="IPR011711">
    <property type="entry name" value="GntR_C"/>
</dbReference>
<dbReference type="GO" id="GO:0003677">
    <property type="term" value="F:DNA binding"/>
    <property type="evidence" value="ECO:0007669"/>
    <property type="project" value="UniProtKB-KW"/>
</dbReference>
<protein>
    <submittedName>
        <fullName evidence="5">GntR family transcriptional regulator</fullName>
    </submittedName>
</protein>
<evidence type="ECO:0000256" key="1">
    <source>
        <dbReference type="ARBA" id="ARBA00023015"/>
    </source>
</evidence>
<dbReference type="PANTHER" id="PTHR43537">
    <property type="entry name" value="TRANSCRIPTIONAL REGULATOR, GNTR FAMILY"/>
    <property type="match status" value="1"/>
</dbReference>
<dbReference type="Pfam" id="PF07729">
    <property type="entry name" value="FCD"/>
    <property type="match status" value="1"/>
</dbReference>
<dbReference type="InterPro" id="IPR036388">
    <property type="entry name" value="WH-like_DNA-bd_sf"/>
</dbReference>
<feature type="domain" description="HTH gntR-type" evidence="4">
    <location>
        <begin position="12"/>
        <end position="79"/>
    </location>
</feature>